<evidence type="ECO:0000313" key="9">
    <source>
        <dbReference type="WBParaSite" id="PSU_v2.g20518.t1"/>
    </source>
</evidence>
<evidence type="ECO:0000256" key="3">
    <source>
        <dbReference type="ARBA" id="ARBA00022692"/>
    </source>
</evidence>
<dbReference type="InterPro" id="IPR005344">
    <property type="entry name" value="TMEM33/Pom33"/>
</dbReference>
<feature type="transmembrane region" description="Helical" evidence="7">
    <location>
        <begin position="123"/>
        <end position="149"/>
    </location>
</feature>
<dbReference type="WBParaSite" id="PSU_v2.g20518.t1">
    <property type="protein sequence ID" value="PSU_v2.g20518.t1"/>
    <property type="gene ID" value="PSU_v2.g20518"/>
</dbReference>
<sequence>MVEIREESSTNPNPNDNAETPNNAGTSSSNHRTIQTLSIVDFLKQNAMDTICFVLRVLTVFFAVQYHLPTTDQEYTRSVYFKAFAAGAATNALRLYHRLKGINVPIVSQQFLQTAMAEDSAHYLLYCITFPMSTPVSMALIPIVFYAFFNSIPFLSKMAEETGHGTNSIVRKLADIRVQQADNILGLIACAEIFNFPIFFAMIFTGRGNIFFPVLYFRFLTLRYASRRNPYTRIAFASLKQSLNQVAESPRCPAFVRTIIFKSIGVVERFAPPVFVN</sequence>
<evidence type="ECO:0000256" key="5">
    <source>
        <dbReference type="ARBA" id="ARBA00023136"/>
    </source>
</evidence>
<keyword evidence="8" id="KW-1185">Reference proteome</keyword>
<dbReference type="PANTHER" id="PTHR12703">
    <property type="entry name" value="TRANSMEMBRANE PROTEIN 33"/>
    <property type="match status" value="1"/>
</dbReference>
<feature type="compositionally biased region" description="Polar residues" evidence="6">
    <location>
        <begin position="9"/>
        <end position="30"/>
    </location>
</feature>
<proteinExistence type="inferred from homology"/>
<dbReference type="Pfam" id="PF03661">
    <property type="entry name" value="TMEM33_Pom33"/>
    <property type="match status" value="1"/>
</dbReference>
<evidence type="ECO:0000256" key="7">
    <source>
        <dbReference type="SAM" id="Phobius"/>
    </source>
</evidence>
<accession>A0A914YLS7</accession>
<dbReference type="InterPro" id="IPR051645">
    <property type="entry name" value="PER33/POM33_regulator"/>
</dbReference>
<evidence type="ECO:0000256" key="2">
    <source>
        <dbReference type="ARBA" id="ARBA00007322"/>
    </source>
</evidence>
<feature type="region of interest" description="Disordered" evidence="6">
    <location>
        <begin position="1"/>
        <end position="30"/>
    </location>
</feature>
<dbReference type="Proteomes" id="UP000887577">
    <property type="component" value="Unplaced"/>
</dbReference>
<name>A0A914YLS7_9BILA</name>
<keyword evidence="5 7" id="KW-0472">Membrane</keyword>
<dbReference type="PANTHER" id="PTHR12703:SF4">
    <property type="entry name" value="TRANSMEMBRANE PROTEIN 33"/>
    <property type="match status" value="1"/>
</dbReference>
<comment type="subcellular location">
    <subcellularLocation>
        <location evidence="1">Membrane</location>
        <topology evidence="1">Multi-pass membrane protein</topology>
    </subcellularLocation>
</comment>
<evidence type="ECO:0000256" key="4">
    <source>
        <dbReference type="ARBA" id="ARBA00022989"/>
    </source>
</evidence>
<dbReference type="GO" id="GO:0071786">
    <property type="term" value="P:endoplasmic reticulum tubular network organization"/>
    <property type="evidence" value="ECO:0007669"/>
    <property type="project" value="TreeGrafter"/>
</dbReference>
<dbReference type="GO" id="GO:0061024">
    <property type="term" value="P:membrane organization"/>
    <property type="evidence" value="ECO:0007669"/>
    <property type="project" value="TreeGrafter"/>
</dbReference>
<evidence type="ECO:0000256" key="1">
    <source>
        <dbReference type="ARBA" id="ARBA00004141"/>
    </source>
</evidence>
<organism evidence="8 9">
    <name type="scientific">Panagrolaimus superbus</name>
    <dbReference type="NCBI Taxonomy" id="310955"/>
    <lineage>
        <taxon>Eukaryota</taxon>
        <taxon>Metazoa</taxon>
        <taxon>Ecdysozoa</taxon>
        <taxon>Nematoda</taxon>
        <taxon>Chromadorea</taxon>
        <taxon>Rhabditida</taxon>
        <taxon>Tylenchina</taxon>
        <taxon>Panagrolaimomorpha</taxon>
        <taxon>Panagrolaimoidea</taxon>
        <taxon>Panagrolaimidae</taxon>
        <taxon>Panagrolaimus</taxon>
    </lineage>
</organism>
<protein>
    <submittedName>
        <fullName evidence="9">Transmembrane protein 33</fullName>
    </submittedName>
</protein>
<comment type="similarity">
    <text evidence="2">Belongs to the PER33/POM33 family.</text>
</comment>
<keyword evidence="3 7" id="KW-0812">Transmembrane</keyword>
<keyword evidence="4 7" id="KW-1133">Transmembrane helix</keyword>
<evidence type="ECO:0000256" key="6">
    <source>
        <dbReference type="SAM" id="MobiDB-lite"/>
    </source>
</evidence>
<dbReference type="GO" id="GO:0016020">
    <property type="term" value="C:membrane"/>
    <property type="evidence" value="ECO:0007669"/>
    <property type="project" value="UniProtKB-SubCell"/>
</dbReference>
<reference evidence="9" key="1">
    <citation type="submission" date="2022-11" db="UniProtKB">
        <authorList>
            <consortium name="WormBaseParasite"/>
        </authorList>
    </citation>
    <scope>IDENTIFICATION</scope>
</reference>
<dbReference type="AlphaFoldDB" id="A0A914YLS7"/>
<dbReference type="GO" id="GO:0005783">
    <property type="term" value="C:endoplasmic reticulum"/>
    <property type="evidence" value="ECO:0007669"/>
    <property type="project" value="TreeGrafter"/>
</dbReference>
<evidence type="ECO:0000313" key="8">
    <source>
        <dbReference type="Proteomes" id="UP000887577"/>
    </source>
</evidence>